<protein>
    <submittedName>
        <fullName evidence="8">Cation:proton antiporter</fullName>
    </submittedName>
</protein>
<evidence type="ECO:0000256" key="3">
    <source>
        <dbReference type="ARBA" id="ARBA00022475"/>
    </source>
</evidence>
<feature type="transmembrane region" description="Helical" evidence="7">
    <location>
        <begin position="32"/>
        <end position="50"/>
    </location>
</feature>
<evidence type="ECO:0000256" key="5">
    <source>
        <dbReference type="ARBA" id="ARBA00022989"/>
    </source>
</evidence>
<keyword evidence="6 7" id="KW-0472">Membrane</keyword>
<proteinExistence type="inferred from homology"/>
<dbReference type="OrthoDB" id="9807187at2"/>
<reference evidence="8 9" key="1">
    <citation type="submission" date="2014-11" db="EMBL/GenBank/DDBJ databases">
        <title>Complete Genome Sequence of Pseudoalteromonas sp. Strain OCN003 Isolated from Kaneohe Bay, Oahu, Hawaii.</title>
        <authorList>
            <person name="Beurmann S."/>
            <person name="Videau P."/>
            <person name="Ushijima B."/>
            <person name="Smith A.M."/>
            <person name="Aeby G.S."/>
            <person name="Callahan S.M."/>
            <person name="Belcaid M."/>
        </authorList>
    </citation>
    <scope>NUCLEOTIDE SEQUENCE [LARGE SCALE GENOMIC DNA]</scope>
    <source>
        <strain evidence="8 9">OCN003</strain>
    </source>
</reference>
<evidence type="ECO:0000313" key="8">
    <source>
        <dbReference type="EMBL" id="AIY65836.1"/>
    </source>
</evidence>
<accession>A0A0A7EIE5</accession>
<feature type="transmembrane region" description="Helical" evidence="7">
    <location>
        <begin position="7"/>
        <end position="26"/>
    </location>
</feature>
<dbReference type="InterPro" id="IPR002758">
    <property type="entry name" value="Cation_antiport_E"/>
</dbReference>
<dbReference type="Proteomes" id="UP000030341">
    <property type="component" value="Chromosome 1"/>
</dbReference>
<dbReference type="GO" id="GO:0005886">
    <property type="term" value="C:plasma membrane"/>
    <property type="evidence" value="ECO:0007669"/>
    <property type="project" value="UniProtKB-SubCell"/>
</dbReference>
<dbReference type="PANTHER" id="PTHR34584:SF1">
    <property type="entry name" value="NA(+)_H(+) ANTIPORTER SUBUNIT E1"/>
    <property type="match status" value="1"/>
</dbReference>
<comment type="similarity">
    <text evidence="2">Belongs to the CPA3 antiporters (TC 2.A.63) subunit E family.</text>
</comment>
<evidence type="ECO:0000313" key="9">
    <source>
        <dbReference type="Proteomes" id="UP000030341"/>
    </source>
</evidence>
<dbReference type="PIRSF" id="PIRSF019239">
    <property type="entry name" value="MrpE"/>
    <property type="match status" value="1"/>
</dbReference>
<dbReference type="KEGG" id="pseo:OM33_12380"/>
<comment type="subcellular location">
    <subcellularLocation>
        <location evidence="1">Cell membrane</location>
        <topology evidence="1">Multi-pass membrane protein</topology>
    </subcellularLocation>
</comment>
<dbReference type="eggNOG" id="COG1863">
    <property type="taxonomic scope" value="Bacteria"/>
</dbReference>
<feature type="transmembrane region" description="Helical" evidence="7">
    <location>
        <begin position="71"/>
        <end position="91"/>
    </location>
</feature>
<keyword evidence="5 7" id="KW-1133">Transmembrane helix</keyword>
<keyword evidence="9" id="KW-1185">Reference proteome</keyword>
<dbReference type="RefSeq" id="WP_038642115.1">
    <property type="nucleotide sequence ID" value="NZ_CP009888.1"/>
</dbReference>
<dbReference type="HOGENOM" id="CLU_086615_4_0_6"/>
<keyword evidence="4 7" id="KW-0812">Transmembrane</keyword>
<dbReference type="NCBIfam" id="NF006518">
    <property type="entry name" value="PRK08965.1-2"/>
    <property type="match status" value="1"/>
</dbReference>
<evidence type="ECO:0000256" key="4">
    <source>
        <dbReference type="ARBA" id="ARBA00022692"/>
    </source>
</evidence>
<gene>
    <name evidence="8" type="ORF">OM33_12380</name>
</gene>
<dbReference type="Pfam" id="PF01899">
    <property type="entry name" value="MNHE"/>
    <property type="match status" value="1"/>
</dbReference>
<evidence type="ECO:0000256" key="2">
    <source>
        <dbReference type="ARBA" id="ARBA00006228"/>
    </source>
</evidence>
<dbReference type="EMBL" id="CP009888">
    <property type="protein sequence ID" value="AIY65836.1"/>
    <property type="molecule type" value="Genomic_DNA"/>
</dbReference>
<dbReference type="GO" id="GO:0008324">
    <property type="term" value="F:monoatomic cation transmembrane transporter activity"/>
    <property type="evidence" value="ECO:0007669"/>
    <property type="project" value="InterPro"/>
</dbReference>
<organism evidence="8 9">
    <name type="scientific">Pseudoalteromonas piratica</name>
    <dbReference type="NCBI Taxonomy" id="1348114"/>
    <lineage>
        <taxon>Bacteria</taxon>
        <taxon>Pseudomonadati</taxon>
        <taxon>Pseudomonadota</taxon>
        <taxon>Gammaproteobacteria</taxon>
        <taxon>Alteromonadales</taxon>
        <taxon>Pseudoalteromonadaceae</taxon>
        <taxon>Pseudoalteromonas</taxon>
    </lineage>
</organism>
<keyword evidence="3" id="KW-1003">Cell membrane</keyword>
<dbReference type="PANTHER" id="PTHR34584">
    <property type="entry name" value="NA(+)/H(+) ANTIPORTER SUBUNIT E1"/>
    <property type="match status" value="1"/>
</dbReference>
<name>A0A0A7EIE5_9GAMM</name>
<dbReference type="AlphaFoldDB" id="A0A0A7EIE5"/>
<evidence type="ECO:0000256" key="6">
    <source>
        <dbReference type="ARBA" id="ARBA00023136"/>
    </source>
</evidence>
<evidence type="ECO:0000256" key="1">
    <source>
        <dbReference type="ARBA" id="ARBA00004651"/>
    </source>
</evidence>
<sequence length="178" mass="20279">MRTEARFSLFPTPFRSILLFFVWLLLNNSYSLGHIILGGLLATVIPLITLRFREPQPLIIKKWLAFKHLLLVLYDIVTANVQVAFLILGPIKKLRPAFVKVPLDLTHEMPITLLASTVSLTPGTVSAEVYPFPESLAEGEEVKERYLLIHVLDLKDEAELIATIKRRYEAPLKEIFQC</sequence>
<evidence type="ECO:0000256" key="7">
    <source>
        <dbReference type="SAM" id="Phobius"/>
    </source>
</evidence>
<dbReference type="STRING" id="1348114.OM33_12380"/>